<dbReference type="InterPro" id="IPR035959">
    <property type="entry name" value="RutC-like_sf"/>
</dbReference>
<accession>A0A1C5APX0</accession>
<evidence type="ECO:0000256" key="1">
    <source>
        <dbReference type="ARBA" id="ARBA00010552"/>
    </source>
</evidence>
<dbReference type="SUPFAM" id="SSF55298">
    <property type="entry name" value="YjgF-like"/>
    <property type="match status" value="1"/>
</dbReference>
<dbReference type="Proteomes" id="UP000183585">
    <property type="component" value="Unassembled WGS sequence"/>
</dbReference>
<evidence type="ECO:0000313" key="2">
    <source>
        <dbReference type="EMBL" id="SCF47278.1"/>
    </source>
</evidence>
<dbReference type="GO" id="GO:0019239">
    <property type="term" value="F:deaminase activity"/>
    <property type="evidence" value="ECO:0007669"/>
    <property type="project" value="TreeGrafter"/>
</dbReference>
<dbReference type="PANTHER" id="PTHR11803:SF58">
    <property type="entry name" value="PROTEIN HMF1-RELATED"/>
    <property type="match status" value="1"/>
</dbReference>
<name>A0A1C5APX0_9ACTN</name>
<organism evidence="2 3">
    <name type="scientific">Micromonospora carbonacea</name>
    <dbReference type="NCBI Taxonomy" id="47853"/>
    <lineage>
        <taxon>Bacteria</taxon>
        <taxon>Bacillati</taxon>
        <taxon>Actinomycetota</taxon>
        <taxon>Actinomycetes</taxon>
        <taxon>Micromonosporales</taxon>
        <taxon>Micromonosporaceae</taxon>
        <taxon>Micromonospora</taxon>
    </lineage>
</organism>
<protein>
    <submittedName>
        <fullName evidence="2">Reactive intermediate/imine deaminase</fullName>
    </submittedName>
</protein>
<sequence length="135" mass="14373">MQMRLVNPSGAPAPAGPYSQVAEVRLGDTTLLVLSGQVALDDDNREIVGPGDMTVQAERTLEIIGQLLAAHGATFADVINIRTYLTDMAHRAEYAAVRGKYFTGDLPTSTTVEVSKLFRDDALIEIEVTAVVAAG</sequence>
<dbReference type="PANTHER" id="PTHR11803">
    <property type="entry name" value="2-IMINOBUTANOATE/2-IMINOPROPANOATE DEAMINASE RIDA"/>
    <property type="match status" value="1"/>
</dbReference>
<dbReference type="CDD" id="cd00448">
    <property type="entry name" value="YjgF_YER057c_UK114_family"/>
    <property type="match status" value="1"/>
</dbReference>
<proteinExistence type="inferred from homology"/>
<dbReference type="EMBL" id="FMCT01000016">
    <property type="protein sequence ID" value="SCF47278.1"/>
    <property type="molecule type" value="Genomic_DNA"/>
</dbReference>
<dbReference type="GO" id="GO:0005829">
    <property type="term" value="C:cytosol"/>
    <property type="evidence" value="ECO:0007669"/>
    <property type="project" value="TreeGrafter"/>
</dbReference>
<dbReference type="Gene3D" id="3.30.1330.40">
    <property type="entry name" value="RutC-like"/>
    <property type="match status" value="1"/>
</dbReference>
<comment type="similarity">
    <text evidence="1">Belongs to the RutC family.</text>
</comment>
<keyword evidence="3" id="KW-1185">Reference proteome</keyword>
<dbReference type="InterPro" id="IPR006175">
    <property type="entry name" value="YjgF/YER057c/UK114"/>
</dbReference>
<dbReference type="AlphaFoldDB" id="A0A1C5APX0"/>
<evidence type="ECO:0000313" key="3">
    <source>
        <dbReference type="Proteomes" id="UP000183585"/>
    </source>
</evidence>
<gene>
    <name evidence="2" type="ORF">GA0070563_11623</name>
</gene>
<dbReference type="Pfam" id="PF01042">
    <property type="entry name" value="Ribonuc_L-PSP"/>
    <property type="match status" value="1"/>
</dbReference>
<reference evidence="3" key="1">
    <citation type="submission" date="2016-06" db="EMBL/GenBank/DDBJ databases">
        <authorList>
            <person name="Varghese N."/>
            <person name="Submissions Spin"/>
        </authorList>
    </citation>
    <scope>NUCLEOTIDE SEQUENCE [LARGE SCALE GENOMIC DNA]</scope>
    <source>
        <strain evidence="3">DSM 43168</strain>
    </source>
</reference>